<dbReference type="AlphaFoldDB" id="A0A6B0U288"/>
<protein>
    <recommendedName>
        <fullName evidence="4">Secreted protein</fullName>
    </recommendedName>
</protein>
<sequence length="92" mass="9375">MPALSHSSVFCVAVLLACVQTRLSVSTGYRPGVAEAVVAAGRVDAVAAVADVQVTKALVNVFTLVGAFVSLVTFFALAAKGPRRVDTDALVA</sequence>
<accession>A0A6B0U288</accession>
<proteinExistence type="predicted"/>
<name>A0A6B0U288_IXORI</name>
<keyword evidence="1" id="KW-0472">Membrane</keyword>
<keyword evidence="1" id="KW-0812">Transmembrane</keyword>
<evidence type="ECO:0000313" key="3">
    <source>
        <dbReference type="EMBL" id="MXU86629.1"/>
    </source>
</evidence>
<keyword evidence="2" id="KW-0732">Signal</keyword>
<dbReference type="EMBL" id="GIFC01004546">
    <property type="protein sequence ID" value="MXU86629.1"/>
    <property type="molecule type" value="Transcribed_RNA"/>
</dbReference>
<reference evidence="3" key="1">
    <citation type="submission" date="2019-12" db="EMBL/GenBank/DDBJ databases">
        <title>An insight into the sialome of adult female Ixodes ricinus ticks feeding for 6 days.</title>
        <authorList>
            <person name="Perner J."/>
            <person name="Ribeiro J.M.C."/>
        </authorList>
    </citation>
    <scope>NUCLEOTIDE SEQUENCE</scope>
    <source>
        <strain evidence="3">Semi-engorged</strain>
        <tissue evidence="3">Salivary glands</tissue>
    </source>
</reference>
<keyword evidence="1" id="KW-1133">Transmembrane helix</keyword>
<organism evidence="3">
    <name type="scientific">Ixodes ricinus</name>
    <name type="common">Common tick</name>
    <name type="synonym">Acarus ricinus</name>
    <dbReference type="NCBI Taxonomy" id="34613"/>
    <lineage>
        <taxon>Eukaryota</taxon>
        <taxon>Metazoa</taxon>
        <taxon>Ecdysozoa</taxon>
        <taxon>Arthropoda</taxon>
        <taxon>Chelicerata</taxon>
        <taxon>Arachnida</taxon>
        <taxon>Acari</taxon>
        <taxon>Parasitiformes</taxon>
        <taxon>Ixodida</taxon>
        <taxon>Ixodoidea</taxon>
        <taxon>Ixodidae</taxon>
        <taxon>Ixodinae</taxon>
        <taxon>Ixodes</taxon>
    </lineage>
</organism>
<feature type="chain" id="PRO_5025451389" description="Secreted protein" evidence="2">
    <location>
        <begin position="25"/>
        <end position="92"/>
    </location>
</feature>
<evidence type="ECO:0008006" key="4">
    <source>
        <dbReference type="Google" id="ProtNLM"/>
    </source>
</evidence>
<evidence type="ECO:0000256" key="2">
    <source>
        <dbReference type="SAM" id="SignalP"/>
    </source>
</evidence>
<feature type="transmembrane region" description="Helical" evidence="1">
    <location>
        <begin position="57"/>
        <end position="78"/>
    </location>
</feature>
<evidence type="ECO:0000256" key="1">
    <source>
        <dbReference type="SAM" id="Phobius"/>
    </source>
</evidence>
<feature type="signal peptide" evidence="2">
    <location>
        <begin position="1"/>
        <end position="24"/>
    </location>
</feature>